<dbReference type="OrthoDB" id="9778572at2"/>
<dbReference type="InterPro" id="IPR015854">
    <property type="entry name" value="ABC_transpr_LolD-like"/>
</dbReference>
<dbReference type="PROSITE" id="PS00211">
    <property type="entry name" value="ABC_TRANSPORTER_1"/>
    <property type="match status" value="1"/>
</dbReference>
<name>A0A7C9HJG9_9MICO</name>
<dbReference type="GO" id="GO:0005524">
    <property type="term" value="F:ATP binding"/>
    <property type="evidence" value="ECO:0007669"/>
    <property type="project" value="UniProtKB-KW"/>
</dbReference>
<dbReference type="AlphaFoldDB" id="A0A7C9HJG9"/>
<evidence type="ECO:0000256" key="2">
    <source>
        <dbReference type="ARBA" id="ARBA00022741"/>
    </source>
</evidence>
<dbReference type="Pfam" id="PF00005">
    <property type="entry name" value="ABC_tran"/>
    <property type="match status" value="1"/>
</dbReference>
<dbReference type="GO" id="GO:0098796">
    <property type="term" value="C:membrane protein complex"/>
    <property type="evidence" value="ECO:0007669"/>
    <property type="project" value="UniProtKB-ARBA"/>
</dbReference>
<dbReference type="GO" id="GO:0022857">
    <property type="term" value="F:transmembrane transporter activity"/>
    <property type="evidence" value="ECO:0007669"/>
    <property type="project" value="TreeGrafter"/>
</dbReference>
<proteinExistence type="predicted"/>
<evidence type="ECO:0000256" key="3">
    <source>
        <dbReference type="ARBA" id="ARBA00022840"/>
    </source>
</evidence>
<dbReference type="EMBL" id="WODA01000025">
    <property type="protein sequence ID" value="MUN08626.1"/>
    <property type="molecule type" value="Genomic_DNA"/>
</dbReference>
<dbReference type="PANTHER" id="PTHR24220:SF86">
    <property type="entry name" value="ABC TRANSPORTER ABCH.1"/>
    <property type="match status" value="1"/>
</dbReference>
<dbReference type="InterPro" id="IPR003439">
    <property type="entry name" value="ABC_transporter-like_ATP-bd"/>
</dbReference>
<feature type="region of interest" description="Disordered" evidence="4">
    <location>
        <begin position="235"/>
        <end position="255"/>
    </location>
</feature>
<dbReference type="Gene3D" id="3.40.50.300">
    <property type="entry name" value="P-loop containing nucleotide triphosphate hydrolases"/>
    <property type="match status" value="1"/>
</dbReference>
<dbReference type="FunFam" id="3.40.50.300:FF:000032">
    <property type="entry name" value="Export ABC transporter ATP-binding protein"/>
    <property type="match status" value="1"/>
</dbReference>
<comment type="caution">
    <text evidence="6">The sequence shown here is derived from an EMBL/GenBank/DDBJ whole genome shotgun (WGS) entry which is preliminary data.</text>
</comment>
<dbReference type="Proteomes" id="UP000480122">
    <property type="component" value="Unassembled WGS sequence"/>
</dbReference>
<protein>
    <submittedName>
        <fullName evidence="6">ATP-binding cassette domain-containing protein</fullName>
    </submittedName>
</protein>
<evidence type="ECO:0000313" key="7">
    <source>
        <dbReference type="Proteomes" id="UP000480122"/>
    </source>
</evidence>
<dbReference type="SMART" id="SM00382">
    <property type="entry name" value="AAA"/>
    <property type="match status" value="1"/>
</dbReference>
<evidence type="ECO:0000259" key="5">
    <source>
        <dbReference type="PROSITE" id="PS50893"/>
    </source>
</evidence>
<gene>
    <name evidence="6" type="ORF">GLX25_16075</name>
</gene>
<dbReference type="InterPro" id="IPR017871">
    <property type="entry name" value="ABC_transporter-like_CS"/>
</dbReference>
<reference evidence="6 7" key="1">
    <citation type="submission" date="2019-11" db="EMBL/GenBank/DDBJ databases">
        <title>Agromyces kandeliae sp. nov., isolated from mangrove soil.</title>
        <authorList>
            <person name="Wang R."/>
        </authorList>
    </citation>
    <scope>NUCLEOTIDE SEQUENCE [LARGE SCALE GENOMIC DNA]</scope>
    <source>
        <strain evidence="6 7">JCM 11431</strain>
    </source>
</reference>
<dbReference type="GO" id="GO:0016887">
    <property type="term" value="F:ATP hydrolysis activity"/>
    <property type="evidence" value="ECO:0007669"/>
    <property type="project" value="InterPro"/>
</dbReference>
<dbReference type="PROSITE" id="PS50893">
    <property type="entry name" value="ABC_TRANSPORTER_2"/>
    <property type="match status" value="1"/>
</dbReference>
<organism evidence="6 7">
    <name type="scientific">Agromyces luteolus</name>
    <dbReference type="NCBI Taxonomy" id="88373"/>
    <lineage>
        <taxon>Bacteria</taxon>
        <taxon>Bacillati</taxon>
        <taxon>Actinomycetota</taxon>
        <taxon>Actinomycetes</taxon>
        <taxon>Micrococcales</taxon>
        <taxon>Microbacteriaceae</taxon>
        <taxon>Agromyces</taxon>
    </lineage>
</organism>
<feature type="domain" description="ABC transporter" evidence="5">
    <location>
        <begin position="19"/>
        <end position="255"/>
    </location>
</feature>
<accession>A0A7C9HJG9</accession>
<keyword evidence="7" id="KW-1185">Reference proteome</keyword>
<evidence type="ECO:0000256" key="4">
    <source>
        <dbReference type="SAM" id="MobiDB-lite"/>
    </source>
</evidence>
<dbReference type="InterPro" id="IPR027417">
    <property type="entry name" value="P-loop_NTPase"/>
</dbReference>
<keyword evidence="2" id="KW-0547">Nucleotide-binding</keyword>
<keyword evidence="1" id="KW-0813">Transport</keyword>
<dbReference type="PANTHER" id="PTHR24220">
    <property type="entry name" value="IMPORT ATP-BINDING PROTEIN"/>
    <property type="match status" value="1"/>
</dbReference>
<dbReference type="CDD" id="cd03255">
    <property type="entry name" value="ABC_MJ0796_LolCDE_FtsE"/>
    <property type="match status" value="1"/>
</dbReference>
<dbReference type="InterPro" id="IPR017911">
    <property type="entry name" value="MacB-like_ATP-bd"/>
</dbReference>
<dbReference type="InterPro" id="IPR003593">
    <property type="entry name" value="AAA+_ATPase"/>
</dbReference>
<dbReference type="GO" id="GO:0005886">
    <property type="term" value="C:plasma membrane"/>
    <property type="evidence" value="ECO:0007669"/>
    <property type="project" value="TreeGrafter"/>
</dbReference>
<evidence type="ECO:0000313" key="6">
    <source>
        <dbReference type="EMBL" id="MUN08626.1"/>
    </source>
</evidence>
<evidence type="ECO:0000256" key="1">
    <source>
        <dbReference type="ARBA" id="ARBA00022448"/>
    </source>
</evidence>
<dbReference type="SUPFAM" id="SSF52540">
    <property type="entry name" value="P-loop containing nucleoside triphosphate hydrolases"/>
    <property type="match status" value="1"/>
</dbReference>
<sequence>MLICIDCTITRSAVNSPVLEATDIHKSYGSGSGRFDALKGVSLAVRAGESVAIVGKSGSGKSTLMHILALLDQPDDGAVLVGGEDAATLRGRAVNQLRNADFGFVFQQFFLVPNATVLDNVVLPLKIAGVSGRERRERGMAALRALELDDKAKNRATNLSGGQKQRVVIARALVNNPKVIFADEPTGNLDTATGQVVEDILFTLNREQGITLIIVTHDTELAERCDRQIYLRDGRETDAPAPPNLHGHGSEGAAA</sequence>
<keyword evidence="3 6" id="KW-0067">ATP-binding</keyword>